<organism evidence="1 2">
    <name type="scientific">Gigaspora rosea</name>
    <dbReference type="NCBI Taxonomy" id="44941"/>
    <lineage>
        <taxon>Eukaryota</taxon>
        <taxon>Fungi</taxon>
        <taxon>Fungi incertae sedis</taxon>
        <taxon>Mucoromycota</taxon>
        <taxon>Glomeromycotina</taxon>
        <taxon>Glomeromycetes</taxon>
        <taxon>Diversisporales</taxon>
        <taxon>Gigasporaceae</taxon>
        <taxon>Gigaspora</taxon>
    </lineage>
</organism>
<protein>
    <submittedName>
        <fullName evidence="1">Uncharacterized protein</fullName>
    </submittedName>
</protein>
<dbReference type="Proteomes" id="UP000266673">
    <property type="component" value="Unassembled WGS sequence"/>
</dbReference>
<dbReference type="EMBL" id="QKWP01001032">
    <property type="protein sequence ID" value="RIB12342.1"/>
    <property type="molecule type" value="Genomic_DNA"/>
</dbReference>
<accession>A0A397URC1</accession>
<name>A0A397URC1_9GLOM</name>
<dbReference type="AlphaFoldDB" id="A0A397URC1"/>
<dbReference type="OrthoDB" id="10469783at2759"/>
<evidence type="ECO:0000313" key="2">
    <source>
        <dbReference type="Proteomes" id="UP000266673"/>
    </source>
</evidence>
<sequence>MDFGINIIVFETDVWPNGSKILDKLKNIIQQVKNHKYQSHENKNIIKSQNNSRFELCLDFDNCEIDIEDLGKETKLRIKFINSFGLNKGRNLGNFDIAFATKTLLSDHGDLKMTRLQN</sequence>
<keyword evidence="2" id="KW-1185">Reference proteome</keyword>
<gene>
    <name evidence="1" type="ORF">C2G38_2200875</name>
</gene>
<proteinExistence type="predicted"/>
<reference evidence="1 2" key="1">
    <citation type="submission" date="2018-06" db="EMBL/GenBank/DDBJ databases">
        <title>Comparative genomics reveals the genomic features of Rhizophagus irregularis, R. cerebriforme, R. diaphanum and Gigaspora rosea, and their symbiotic lifestyle signature.</title>
        <authorList>
            <person name="Morin E."/>
            <person name="San Clemente H."/>
            <person name="Chen E.C.H."/>
            <person name="De La Providencia I."/>
            <person name="Hainaut M."/>
            <person name="Kuo A."/>
            <person name="Kohler A."/>
            <person name="Murat C."/>
            <person name="Tang N."/>
            <person name="Roy S."/>
            <person name="Loubradou J."/>
            <person name="Henrissat B."/>
            <person name="Grigoriev I.V."/>
            <person name="Corradi N."/>
            <person name="Roux C."/>
            <person name="Martin F.M."/>
        </authorList>
    </citation>
    <scope>NUCLEOTIDE SEQUENCE [LARGE SCALE GENOMIC DNA]</scope>
    <source>
        <strain evidence="1 2">DAOM 194757</strain>
    </source>
</reference>
<comment type="caution">
    <text evidence="1">The sequence shown here is derived from an EMBL/GenBank/DDBJ whole genome shotgun (WGS) entry which is preliminary data.</text>
</comment>
<evidence type="ECO:0000313" key="1">
    <source>
        <dbReference type="EMBL" id="RIB12342.1"/>
    </source>
</evidence>